<accession>A0A397QDH0</accession>
<evidence type="ECO:0000259" key="1">
    <source>
        <dbReference type="Pfam" id="PF20376"/>
    </source>
</evidence>
<evidence type="ECO:0000313" key="3">
    <source>
        <dbReference type="Proteomes" id="UP000266273"/>
    </source>
</evidence>
<evidence type="ECO:0000313" key="2">
    <source>
        <dbReference type="EMBL" id="RIA56134.1"/>
    </source>
</evidence>
<dbReference type="AlphaFoldDB" id="A0A397QDH0"/>
<dbReference type="Proteomes" id="UP000266273">
    <property type="component" value="Unassembled WGS sequence"/>
</dbReference>
<reference evidence="2 3" key="1">
    <citation type="submission" date="2018-08" db="EMBL/GenBank/DDBJ databases">
        <title>Genomic Encyclopedia of Archaeal and Bacterial Type Strains, Phase II (KMG-II): from individual species to whole genera.</title>
        <authorList>
            <person name="Goeker M."/>
        </authorList>
    </citation>
    <scope>NUCLEOTIDE SEQUENCE [LARGE SCALE GENOMIC DNA]</scope>
    <source>
        <strain evidence="2 3">DSM 5002</strain>
    </source>
</reference>
<protein>
    <recommendedName>
        <fullName evidence="1">DUF6671 domain-containing protein</fullName>
    </recommendedName>
</protein>
<name>A0A397QDH0_9HYPH</name>
<dbReference type="Pfam" id="PF20376">
    <property type="entry name" value="DUF6671"/>
    <property type="match status" value="1"/>
</dbReference>
<dbReference type="InterPro" id="IPR046612">
    <property type="entry name" value="DUF6671"/>
</dbReference>
<feature type="domain" description="DUF6671" evidence="1">
    <location>
        <begin position="74"/>
        <end position="294"/>
    </location>
</feature>
<dbReference type="RefSeq" id="WP_119060958.1">
    <property type="nucleotide sequence ID" value="NZ_QXDF01000001.1"/>
</dbReference>
<comment type="caution">
    <text evidence="2">The sequence shown here is derived from an EMBL/GenBank/DDBJ whole genome shotgun (WGS) entry which is preliminary data.</text>
</comment>
<sequence length="294" mass="31439">MRLEPETQARPHPYAGGQAALATMHRKERAIAPTLAEQVGLQVIVPRGLNTDRLGTFTGETPRAGTIEEAAIAKARLGMDAAGLPLGLANEGAYGPHPQIPFIAAGVELIVLVDDARGLIVKEHIIEEAPHYDHAVVGAGDDLDAFLVRVEFPETGLIVRPNGRDPIDAPVRKGIREQNALMAAIRDAAREAVDGKAFVQTDMRAHVNPRRMATLTRLAERFAARLARLCPDCGAPGYGMVDVESGLPCAGCGAPSGLVRFEVFGCAACDRHERRPRADGLEAADPRHCHLCNP</sequence>
<keyword evidence="3" id="KW-1185">Reference proteome</keyword>
<organism evidence="2 3">
    <name type="scientific">Dichotomicrobium thermohalophilum</name>
    <dbReference type="NCBI Taxonomy" id="933063"/>
    <lineage>
        <taxon>Bacteria</taxon>
        <taxon>Pseudomonadati</taxon>
        <taxon>Pseudomonadota</taxon>
        <taxon>Alphaproteobacteria</taxon>
        <taxon>Hyphomicrobiales</taxon>
        <taxon>Hyphomicrobiaceae</taxon>
        <taxon>Dichotomicrobium</taxon>
    </lineage>
</organism>
<dbReference type="OrthoDB" id="9793837at2"/>
<dbReference type="EMBL" id="QXDF01000001">
    <property type="protein sequence ID" value="RIA56134.1"/>
    <property type="molecule type" value="Genomic_DNA"/>
</dbReference>
<proteinExistence type="predicted"/>
<gene>
    <name evidence="2" type="ORF">BXY53_1234</name>
</gene>